<dbReference type="SMART" id="SM00943">
    <property type="entry name" value="Prim-Pol"/>
    <property type="match status" value="1"/>
</dbReference>
<reference evidence="2 3" key="2">
    <citation type="submission" date="2020-03" db="EMBL/GenBank/DDBJ databases">
        <authorList>
            <person name="Ichikawa N."/>
            <person name="Kimura A."/>
            <person name="Kitahashi Y."/>
            <person name="Uohara A."/>
        </authorList>
    </citation>
    <scope>NUCLEOTIDE SEQUENCE [LARGE SCALE GENOMIC DNA]</scope>
    <source>
        <strain evidence="2 3">NBRC 107702</strain>
    </source>
</reference>
<dbReference type="KEGG" id="pfla:Pflav_087390"/>
<accession>A0A6F8Y8H1</accession>
<dbReference type="CDD" id="cd04859">
    <property type="entry name" value="Prim_Pol"/>
    <property type="match status" value="1"/>
</dbReference>
<evidence type="ECO:0000313" key="2">
    <source>
        <dbReference type="EMBL" id="BCB82329.1"/>
    </source>
</evidence>
<feature type="domain" description="DNA primase/polymerase bifunctional N-terminal" evidence="1">
    <location>
        <begin position="7"/>
        <end position="174"/>
    </location>
</feature>
<evidence type="ECO:0000259" key="1">
    <source>
        <dbReference type="SMART" id="SM00943"/>
    </source>
</evidence>
<evidence type="ECO:0000313" key="3">
    <source>
        <dbReference type="Proteomes" id="UP000502508"/>
    </source>
</evidence>
<dbReference type="RefSeq" id="WP_173041891.1">
    <property type="nucleotide sequence ID" value="NZ_AP022870.1"/>
</dbReference>
<organism evidence="2 3">
    <name type="scientific">Phytohabitans flavus</name>
    <dbReference type="NCBI Taxonomy" id="1076124"/>
    <lineage>
        <taxon>Bacteria</taxon>
        <taxon>Bacillati</taxon>
        <taxon>Actinomycetota</taxon>
        <taxon>Actinomycetes</taxon>
        <taxon>Micromonosporales</taxon>
        <taxon>Micromonosporaceae</taxon>
    </lineage>
</organism>
<dbReference type="InterPro" id="IPR015330">
    <property type="entry name" value="DNA_primase/pol_bifunc_N"/>
</dbReference>
<dbReference type="SUPFAM" id="SSF56747">
    <property type="entry name" value="Prim-pol domain"/>
    <property type="match status" value="1"/>
</dbReference>
<dbReference type="Proteomes" id="UP000502508">
    <property type="component" value="Chromosome"/>
</dbReference>
<reference evidence="2 3" key="1">
    <citation type="submission" date="2020-03" db="EMBL/GenBank/DDBJ databases">
        <title>Whole genome shotgun sequence of Phytohabitans flavus NBRC 107702.</title>
        <authorList>
            <person name="Komaki H."/>
            <person name="Tamura T."/>
        </authorList>
    </citation>
    <scope>NUCLEOTIDE SEQUENCE [LARGE SCALE GENOMIC DNA]</scope>
    <source>
        <strain evidence="2 3">NBRC 107702</strain>
    </source>
</reference>
<proteinExistence type="predicted"/>
<keyword evidence="3" id="KW-1185">Reference proteome</keyword>
<dbReference type="AlphaFoldDB" id="A0A6F8Y8H1"/>
<dbReference type="EMBL" id="AP022870">
    <property type="protein sequence ID" value="BCB82329.1"/>
    <property type="molecule type" value="Genomic_DNA"/>
</dbReference>
<dbReference type="Pfam" id="PF09250">
    <property type="entry name" value="Prim-Pol"/>
    <property type="match status" value="1"/>
</dbReference>
<protein>
    <submittedName>
        <fullName evidence="2">DNA primase</fullName>
    </submittedName>
</protein>
<gene>
    <name evidence="2" type="ORF">Pflav_087390</name>
</gene>
<name>A0A6F8Y8H1_9ACTN</name>
<sequence>MRPIESALWYAKSGLPVLPLHTGLGGGRCSCRRAHCDRAGKHPRWHPRLITAGLHEASTDPEQVRRWWAAWPEANVGLRTGVAVDVCDVDTPAGLYLLRDLVGDLADIPMVQTGSGGLHLYFAASGAPNRVRLLPGVDWRGEGGYVVAPPSVHGNGTRYRWISRGPAPPCPPTLLRLVIPPPPPPPPVVRHPGRYAAAALDNEVTRVRSAPVGERNNTLYRAARSLGRLVAAGLLDPYDVVSALTPAALAAGLGAVETARTIRSGLTAGRARRAA</sequence>